<name>A0ABY5P351_9LACT</name>
<dbReference type="RefSeq" id="WP_313792663.1">
    <property type="nucleotide sequence ID" value="NZ_CP102453.1"/>
</dbReference>
<dbReference type="EMBL" id="CP102453">
    <property type="protein sequence ID" value="UUX33161.1"/>
    <property type="molecule type" value="Genomic_DNA"/>
</dbReference>
<reference evidence="1 2" key="1">
    <citation type="submission" date="2022-08" db="EMBL/GenBank/DDBJ databases">
        <title>Aerococcaceae sp. nov isolated from spoiled eye mask.</title>
        <authorList>
            <person name="Zhou G."/>
            <person name="Xie X.-B."/>
            <person name="Shi Q.-S."/>
            <person name="Wang Y.-S."/>
            <person name="Wen X."/>
            <person name="Peng H."/>
            <person name="Yang X.-J."/>
            <person name="Tao H.-B."/>
            <person name="Huang X.-M."/>
        </authorList>
    </citation>
    <scope>NUCLEOTIDE SEQUENCE [LARGE SCALE GENOMIC DNA]</scope>
    <source>
        <strain evidence="2">DM20194951</strain>
    </source>
</reference>
<keyword evidence="2" id="KW-1185">Reference proteome</keyword>
<dbReference type="NCBIfam" id="TIGR02677">
    <property type="entry name" value="TIGR02677 family protein"/>
    <property type="match status" value="1"/>
</dbReference>
<dbReference type="Proteomes" id="UP001315967">
    <property type="component" value="Chromosome"/>
</dbReference>
<accession>A0ABY5P351</accession>
<organism evidence="1 2">
    <name type="scientific">Fundicoccus culcitae</name>
    <dbReference type="NCBI Taxonomy" id="2969821"/>
    <lineage>
        <taxon>Bacteria</taxon>
        <taxon>Bacillati</taxon>
        <taxon>Bacillota</taxon>
        <taxon>Bacilli</taxon>
        <taxon>Lactobacillales</taxon>
        <taxon>Aerococcaceae</taxon>
        <taxon>Fundicoccus</taxon>
    </lineage>
</organism>
<gene>
    <name evidence="1" type="ORF">NRE15_09635</name>
</gene>
<evidence type="ECO:0000313" key="2">
    <source>
        <dbReference type="Proteomes" id="UP001315967"/>
    </source>
</evidence>
<evidence type="ECO:0000313" key="1">
    <source>
        <dbReference type="EMBL" id="UUX33161.1"/>
    </source>
</evidence>
<sequence length="501" mass="59766">MFSDKITKPIIETAYLNTDNTPRYRVIIRLMYQLYERIQYWVYPQEIFIKMKEDPRFDRYTLEECKRDFQALEGWKNVVAIQDTNQVKTLEEYKNKNFRYQLTEYTVEIERLTIRLENLEIEGSSLEPSLLEKIRQSMQEFASMMEATDEQLYFWWNSLNDQFIRLNQNYQDYIRTLNSAESEDLMKTTEFLVFKDAIVEYLRQFVRSLQHNKGIIEQWMNQIRDDQLENLFDRLVQYELSVPRLAQEPLDEELIRDKAEGRWQSMQRWFTGENSEANRVFDITNETIRKITRTATQISESYGFGVNRKDDYVVLAKMFGECETINDCHVLAAKAFGVKHPIHIRSEKDRQTESVSQSVYAENPIVIKVKSRKRMKAQRTRQSSIESTYEEQQAIIHAMLKQQEEEAKIMAAYMTNRQLKVENLPRITPRVRQIILRWLSKSLENLQTSSSTQLKTNIVTTEFGQKYYVMNTDLSKRVLVECEDGRFEMPAFEFYFLEDVG</sequence>
<dbReference type="InterPro" id="IPR013493">
    <property type="entry name" value="CHP02677"/>
</dbReference>
<proteinExistence type="predicted"/>
<dbReference type="Pfam" id="PF09660">
    <property type="entry name" value="DUF2397"/>
    <property type="match status" value="1"/>
</dbReference>
<protein>
    <submittedName>
        <fullName evidence="1">TIGR02677 family protein</fullName>
    </submittedName>
</protein>